<evidence type="ECO:0000256" key="5">
    <source>
        <dbReference type="ARBA" id="ARBA00022679"/>
    </source>
</evidence>
<dbReference type="Pfam" id="PF02744">
    <property type="entry name" value="GalP_UDP_tr_C"/>
    <property type="match status" value="1"/>
</dbReference>
<proteinExistence type="evidence at transcript level"/>
<dbReference type="GO" id="GO:0005737">
    <property type="term" value="C:cytoplasm"/>
    <property type="evidence" value="ECO:0007669"/>
    <property type="project" value="TreeGrafter"/>
</dbReference>
<dbReference type="PANTHER" id="PTHR11943:SF1">
    <property type="entry name" value="GALACTOSE-1-PHOSPHATE URIDYLYLTRANSFERASE"/>
    <property type="match status" value="1"/>
</dbReference>
<feature type="domain" description="Galactose-1-phosphate uridyl transferase C-terminal" evidence="14">
    <location>
        <begin position="184"/>
        <end position="343"/>
    </location>
</feature>
<dbReference type="FunFam" id="3.30.428.10:FF:000001">
    <property type="entry name" value="Galactose-1-phosphate uridylyltransferase"/>
    <property type="match status" value="1"/>
</dbReference>
<evidence type="ECO:0000256" key="10">
    <source>
        <dbReference type="ARBA" id="ARBA00023277"/>
    </source>
</evidence>
<dbReference type="PROSITE" id="PS00117">
    <property type="entry name" value="GAL_P_UDP_TRANSF_I"/>
    <property type="match status" value="1"/>
</dbReference>
<dbReference type="SUPFAM" id="SSF54197">
    <property type="entry name" value="HIT-like"/>
    <property type="match status" value="2"/>
</dbReference>
<evidence type="ECO:0000256" key="3">
    <source>
        <dbReference type="ARBA" id="ARBA00004947"/>
    </source>
</evidence>
<comment type="cofactor">
    <cofactor evidence="2">
        <name>Zn(2+)</name>
        <dbReference type="ChEBI" id="CHEBI:29105"/>
    </cofactor>
</comment>
<evidence type="ECO:0000256" key="6">
    <source>
        <dbReference type="ARBA" id="ARBA00022695"/>
    </source>
</evidence>
<keyword evidence="10 12" id="KW-0119">Carbohydrate metabolism</keyword>
<dbReference type="NCBIfam" id="NF008724">
    <property type="entry name" value="PRK11720.1"/>
    <property type="match status" value="1"/>
</dbReference>
<dbReference type="InterPro" id="IPR005850">
    <property type="entry name" value="GalP_Utransf_C"/>
</dbReference>
<dbReference type="AlphaFoldDB" id="A0A0N8ES66"/>
<dbReference type="GO" id="GO:0033499">
    <property type="term" value="P:galactose catabolic process via UDP-galactose, Leloir pathway"/>
    <property type="evidence" value="ECO:0007669"/>
    <property type="project" value="TreeGrafter"/>
</dbReference>
<dbReference type="Gene3D" id="3.30.428.10">
    <property type="entry name" value="HIT-like"/>
    <property type="match status" value="2"/>
</dbReference>
<evidence type="ECO:0000259" key="14">
    <source>
        <dbReference type="Pfam" id="PF02744"/>
    </source>
</evidence>
<organism evidence="15">
    <name type="scientific">Aedes aegypti</name>
    <name type="common">Yellowfever mosquito</name>
    <name type="synonym">Culex aegypti</name>
    <dbReference type="NCBI Taxonomy" id="7159"/>
    <lineage>
        <taxon>Eukaryota</taxon>
        <taxon>Metazoa</taxon>
        <taxon>Ecdysozoa</taxon>
        <taxon>Arthropoda</taxon>
        <taxon>Hexapoda</taxon>
        <taxon>Insecta</taxon>
        <taxon>Pterygota</taxon>
        <taxon>Neoptera</taxon>
        <taxon>Endopterygota</taxon>
        <taxon>Diptera</taxon>
        <taxon>Nematocera</taxon>
        <taxon>Culicoidea</taxon>
        <taxon>Culicidae</taxon>
        <taxon>Culicinae</taxon>
        <taxon>Aedini</taxon>
        <taxon>Aedes</taxon>
        <taxon>Stegomyia</taxon>
    </lineage>
</organism>
<feature type="active site" description="Tele-UMP-histidine intermediate" evidence="11">
    <location>
        <position position="166"/>
    </location>
</feature>
<comment type="similarity">
    <text evidence="4 12">Belongs to the galactose-1-phosphate uridylyltransferase type 1 family.</text>
</comment>
<keyword evidence="9 12" id="KW-0299">Galactose metabolism</keyword>
<dbReference type="FunFam" id="3.30.428.10:FF:000002">
    <property type="entry name" value="Galactose-1-phosphate uridylyltransferase"/>
    <property type="match status" value="1"/>
</dbReference>
<evidence type="ECO:0000256" key="8">
    <source>
        <dbReference type="ARBA" id="ARBA00022833"/>
    </source>
</evidence>
<evidence type="ECO:0000256" key="2">
    <source>
        <dbReference type="ARBA" id="ARBA00001947"/>
    </source>
</evidence>
<evidence type="ECO:0000256" key="4">
    <source>
        <dbReference type="ARBA" id="ARBA00010951"/>
    </source>
</evidence>
<keyword evidence="8" id="KW-0862">Zinc</keyword>
<dbReference type="GO" id="GO:0008270">
    <property type="term" value="F:zinc ion binding"/>
    <property type="evidence" value="ECO:0007669"/>
    <property type="project" value="InterPro"/>
</dbReference>
<dbReference type="InterPro" id="IPR001937">
    <property type="entry name" value="GalP_UDPtransf1"/>
</dbReference>
<dbReference type="Pfam" id="PF01087">
    <property type="entry name" value="GalP_UDP_transf"/>
    <property type="match status" value="1"/>
</dbReference>
<dbReference type="CDD" id="cd00608">
    <property type="entry name" value="GalT"/>
    <property type="match status" value="1"/>
</dbReference>
<dbReference type="UniPathway" id="UPA00214"/>
<sequence>MANFEPTEHQHTRYNPLNGQWILVSPHRMKRPWSGQEERAQLNDLPEFDPSNPLCPGVTRSNGCKNPIYTSTFVFTNDFPALLEDVPLPPESDDPLFQTGGARGTCRVMCFHPKSNKTLPVMTPKEIRTVIDAWIAEFKTLASKYTWVQIFENKGASMGCSNPHPHCQIWACSFFPNEPRVKDEKLREYYQKNGTALLDDYARKEITRKERVVIENADWLVVVPFWASWPFETMIISRNGNRRISDLSLQQINNLAIVIKELTIKYDNLFKCSFPYSMGWHGAPTGDLIGQDDRHWTLHAIYYPPLLRSATVRKFMVGFELLCQPQRDLTPEQAAGRLRELCGKKTLQRTYLGFLISNRAVCDEVE</sequence>
<dbReference type="EMBL" id="GDUN01000322">
    <property type="protein sequence ID" value="JAN95597.1"/>
    <property type="molecule type" value="mRNA"/>
</dbReference>
<evidence type="ECO:0000313" key="15">
    <source>
        <dbReference type="EMBL" id="JAN95597.1"/>
    </source>
</evidence>
<protein>
    <recommendedName>
        <fullName evidence="12">Galactose-1-phosphate uridylyltransferase</fullName>
        <ecNumber evidence="12">2.7.7.12</ecNumber>
    </recommendedName>
</protein>
<keyword evidence="6 12" id="KW-0548">Nucleotidyltransferase</keyword>
<reference evidence="15" key="1">
    <citation type="journal article" date="2016" name="PLoS ONE">
        <title>A Deep Insight into the Sialome of Male and Female Aedes aegypti Mosquitoes.</title>
        <authorList>
            <person name="Ribeiro J.M."/>
            <person name="Martin-Martin I."/>
            <person name="Arca B."/>
            <person name="Calvo E."/>
        </authorList>
    </citation>
    <scope>NUCLEOTIDE SEQUENCE</scope>
    <source>
        <strain evidence="15">Liverpool</strain>
        <tissue evidence="15">Salivary glands</tissue>
    </source>
</reference>
<comment type="catalytic activity">
    <reaction evidence="1 12">
        <text>alpha-D-galactose 1-phosphate + UDP-alpha-D-glucose = alpha-D-glucose 1-phosphate + UDP-alpha-D-galactose</text>
        <dbReference type="Rhea" id="RHEA:13989"/>
        <dbReference type="ChEBI" id="CHEBI:58336"/>
        <dbReference type="ChEBI" id="CHEBI:58601"/>
        <dbReference type="ChEBI" id="CHEBI:58885"/>
        <dbReference type="ChEBI" id="CHEBI:66914"/>
        <dbReference type="EC" id="2.7.7.12"/>
    </reaction>
</comment>
<name>A0A0N8ES66_AEDAE</name>
<comment type="pathway">
    <text evidence="3 12">Carbohydrate metabolism; galactose metabolism.</text>
</comment>
<evidence type="ECO:0000259" key="13">
    <source>
        <dbReference type="Pfam" id="PF01087"/>
    </source>
</evidence>
<evidence type="ECO:0000256" key="11">
    <source>
        <dbReference type="PIRSR" id="PIRSR000808-1"/>
    </source>
</evidence>
<dbReference type="InterPro" id="IPR005849">
    <property type="entry name" value="GalP_Utransf_N"/>
</dbReference>
<dbReference type="VEuPathDB" id="VectorBase:AAEL001607"/>
<keyword evidence="7 12" id="KW-0479">Metal-binding</keyword>
<dbReference type="InterPro" id="IPR036265">
    <property type="entry name" value="HIT-like_sf"/>
</dbReference>
<evidence type="ECO:0000256" key="9">
    <source>
        <dbReference type="ARBA" id="ARBA00023144"/>
    </source>
</evidence>
<evidence type="ECO:0000256" key="1">
    <source>
        <dbReference type="ARBA" id="ARBA00001107"/>
    </source>
</evidence>
<dbReference type="NCBIfam" id="TIGR00209">
    <property type="entry name" value="galT_1"/>
    <property type="match status" value="1"/>
</dbReference>
<dbReference type="GO" id="GO:0008108">
    <property type="term" value="F:UDP-glucose:hexose-1-phosphate uridylyltransferase activity"/>
    <property type="evidence" value="ECO:0007669"/>
    <property type="project" value="UniProtKB-EC"/>
</dbReference>
<evidence type="ECO:0000256" key="7">
    <source>
        <dbReference type="ARBA" id="ARBA00022723"/>
    </source>
</evidence>
<dbReference type="EC" id="2.7.7.12" evidence="12"/>
<evidence type="ECO:0000256" key="12">
    <source>
        <dbReference type="RuleBase" id="RU000506"/>
    </source>
</evidence>
<dbReference type="PANTHER" id="PTHR11943">
    <property type="entry name" value="GALACTOSE-1-PHOSPHATE URIDYLYLTRANSFERASE"/>
    <property type="match status" value="1"/>
</dbReference>
<feature type="domain" description="Galactose-1-phosphate uridyl transferase N-terminal" evidence="13">
    <location>
        <begin position="3"/>
        <end position="176"/>
    </location>
</feature>
<dbReference type="InterPro" id="IPR019779">
    <property type="entry name" value="GalP_UDPtransf1_His-AS"/>
</dbReference>
<dbReference type="PIRSF" id="PIRSF000808">
    <property type="entry name" value="GalT"/>
    <property type="match status" value="1"/>
</dbReference>
<accession>A0A0N8ES66</accession>
<keyword evidence="5 12" id="KW-0808">Transferase</keyword>